<reference evidence="1 2" key="1">
    <citation type="submission" date="2019-03" db="EMBL/GenBank/DDBJ databases">
        <title>Single cell metagenomics reveals metabolic interactions within the superorganism composed of flagellate Streblomastix strix and complex community of Bacteroidetes bacteria on its surface.</title>
        <authorList>
            <person name="Treitli S.C."/>
            <person name="Kolisko M."/>
            <person name="Husnik F."/>
            <person name="Keeling P."/>
            <person name="Hampl V."/>
        </authorList>
    </citation>
    <scope>NUCLEOTIDE SEQUENCE [LARGE SCALE GENOMIC DNA]</scope>
    <source>
        <strain evidence="1">ST1C</strain>
    </source>
</reference>
<accession>A0A5J4WSR3</accession>
<dbReference type="EMBL" id="SNRW01001153">
    <property type="protein sequence ID" value="KAA6397556.1"/>
    <property type="molecule type" value="Genomic_DNA"/>
</dbReference>
<dbReference type="AlphaFoldDB" id="A0A5J4WSR3"/>
<evidence type="ECO:0000313" key="2">
    <source>
        <dbReference type="Proteomes" id="UP000324800"/>
    </source>
</evidence>
<organism evidence="1 2">
    <name type="scientific">Streblomastix strix</name>
    <dbReference type="NCBI Taxonomy" id="222440"/>
    <lineage>
        <taxon>Eukaryota</taxon>
        <taxon>Metamonada</taxon>
        <taxon>Preaxostyla</taxon>
        <taxon>Oxymonadida</taxon>
        <taxon>Streblomastigidae</taxon>
        <taxon>Streblomastix</taxon>
    </lineage>
</organism>
<name>A0A5J4WSR3_9EUKA</name>
<protein>
    <submittedName>
        <fullName evidence="1">Uncharacterized protein</fullName>
    </submittedName>
</protein>
<dbReference type="Proteomes" id="UP000324800">
    <property type="component" value="Unassembled WGS sequence"/>
</dbReference>
<proteinExistence type="predicted"/>
<sequence>MDLQTSESGRPKKCNCFNGLIDGSMLARRYGNINDGGNNILDAFEDDELDYAFEDDELDYTFESFPNVGDDEVKTI</sequence>
<evidence type="ECO:0000313" key="1">
    <source>
        <dbReference type="EMBL" id="KAA6397556.1"/>
    </source>
</evidence>
<comment type="caution">
    <text evidence="1">The sequence shown here is derived from an EMBL/GenBank/DDBJ whole genome shotgun (WGS) entry which is preliminary data.</text>
</comment>
<gene>
    <name evidence="1" type="ORF">EZS28_006911</name>
</gene>